<evidence type="ECO:0000256" key="1">
    <source>
        <dbReference type="ARBA" id="ARBA00000077"/>
    </source>
</evidence>
<evidence type="ECO:0000256" key="5">
    <source>
        <dbReference type="ARBA" id="ARBA00022723"/>
    </source>
</evidence>
<dbReference type="RefSeq" id="XP_064720465.1">
    <property type="nucleotide sequence ID" value="XM_064864393.1"/>
</dbReference>
<keyword evidence="5 8" id="KW-0479">Metal-binding</keyword>
<feature type="binding site" evidence="8">
    <location>
        <position position="43"/>
    </location>
    <ligand>
        <name>a divalent metal cation</name>
        <dbReference type="ChEBI" id="CHEBI:60240"/>
    </ligand>
</feature>
<protein>
    <recommendedName>
        <fullName evidence="9">Ribonuclease</fullName>
        <ecNumber evidence="9">3.1.26.4</ecNumber>
    </recommendedName>
</protein>
<evidence type="ECO:0000256" key="2">
    <source>
        <dbReference type="ARBA" id="ARBA00001946"/>
    </source>
</evidence>
<name>A0ABZ2AVM3_9TREE</name>
<dbReference type="Gene3D" id="1.10.10.460">
    <property type="entry name" value="Ribonuclease hii. Domain 2"/>
    <property type="match status" value="1"/>
</dbReference>
<comment type="cofactor">
    <cofactor evidence="2">
        <name>Mg(2+)</name>
        <dbReference type="ChEBI" id="CHEBI:18420"/>
    </cofactor>
</comment>
<dbReference type="PANTHER" id="PTHR10954:SF7">
    <property type="entry name" value="RIBONUCLEASE H2 SUBUNIT A"/>
    <property type="match status" value="1"/>
</dbReference>
<dbReference type="SUPFAM" id="SSF53098">
    <property type="entry name" value="Ribonuclease H-like"/>
    <property type="match status" value="1"/>
</dbReference>
<dbReference type="PANTHER" id="PTHR10954">
    <property type="entry name" value="RIBONUCLEASE H2 SUBUNIT A"/>
    <property type="match status" value="1"/>
</dbReference>
<evidence type="ECO:0000256" key="9">
    <source>
        <dbReference type="RuleBase" id="RU003515"/>
    </source>
</evidence>
<feature type="binding site" evidence="8">
    <location>
        <position position="149"/>
    </location>
    <ligand>
        <name>a divalent metal cation</name>
        <dbReference type="ChEBI" id="CHEBI:60240"/>
    </ligand>
</feature>
<dbReference type="NCBIfam" id="TIGR00729">
    <property type="entry name" value="ribonuclease HII"/>
    <property type="match status" value="1"/>
</dbReference>
<evidence type="ECO:0000256" key="6">
    <source>
        <dbReference type="ARBA" id="ARBA00022759"/>
    </source>
</evidence>
<dbReference type="PROSITE" id="PS51975">
    <property type="entry name" value="RNASE_H_2"/>
    <property type="match status" value="1"/>
</dbReference>
<comment type="similarity">
    <text evidence="3">Belongs to the RNase HII family. Eukaryotic subfamily.</text>
</comment>
<dbReference type="InterPro" id="IPR036397">
    <property type="entry name" value="RNaseH_sf"/>
</dbReference>
<keyword evidence="7 8" id="KW-0378">Hydrolase</keyword>
<dbReference type="InterPro" id="IPR024567">
    <property type="entry name" value="RNase_HII/HIII_dom"/>
</dbReference>
<dbReference type="EMBL" id="CP143809">
    <property type="protein sequence ID" value="WVO21226.1"/>
    <property type="molecule type" value="Genomic_DNA"/>
</dbReference>
<dbReference type="InterPro" id="IPR004649">
    <property type="entry name" value="RNase_H2_suA"/>
</dbReference>
<gene>
    <name evidence="11" type="ORF">IAS62_002533</name>
</gene>
<keyword evidence="12" id="KW-1185">Reference proteome</keyword>
<evidence type="ECO:0000256" key="8">
    <source>
        <dbReference type="PROSITE-ProRule" id="PRU01319"/>
    </source>
</evidence>
<organism evidence="11 12">
    <name type="scientific">Cryptococcus decagattii</name>
    <dbReference type="NCBI Taxonomy" id="1859122"/>
    <lineage>
        <taxon>Eukaryota</taxon>
        <taxon>Fungi</taxon>
        <taxon>Dikarya</taxon>
        <taxon>Basidiomycota</taxon>
        <taxon>Agaricomycotina</taxon>
        <taxon>Tremellomycetes</taxon>
        <taxon>Tremellales</taxon>
        <taxon>Cryptococcaceae</taxon>
        <taxon>Cryptococcus</taxon>
        <taxon>Cryptococcus gattii species complex</taxon>
    </lineage>
</organism>
<accession>A0ABZ2AVM3</accession>
<evidence type="ECO:0000256" key="4">
    <source>
        <dbReference type="ARBA" id="ARBA00022722"/>
    </source>
</evidence>
<sequence length="308" mass="33935">MSISIDPVNLVPVPPLRDSYVFHSPLLVAEQNLEEGWIMGIDEAGRGPVLGPMVYAAAYCPLSFKPTLESIGFDDSKALSAETRQTLWETFEVHSPLCYSSSTLSPQDISSSMLRKVPINLNRQAEDSTVGLIQAALNRGINVTECYVDALGPAPQWQARLTAIFPTIKFTVCPKADSLFKIVGAASIVAKVTRDRYVHGWVDPEDVVHRAIDAKSEDEEEVIRGSGYPSDPKTQAYLKKSIDPVFGYKGIVRFSWATIKVLLDKQGVESKWIDDTTQRSAANWFSAGTDSERPKIWRDLGVSSVGEL</sequence>
<reference evidence="11 12" key="1">
    <citation type="submission" date="2024-01" db="EMBL/GenBank/DDBJ databases">
        <title>Comparative genomics of Cryptococcus and Kwoniella reveals pathogenesis evolution and contrasting modes of karyotype evolution via chromosome fusion or intercentromeric recombination.</title>
        <authorList>
            <person name="Coelho M.A."/>
            <person name="David-Palma M."/>
            <person name="Shea T."/>
            <person name="Bowers K."/>
            <person name="McGinley-Smith S."/>
            <person name="Mohammad A.W."/>
            <person name="Gnirke A."/>
            <person name="Yurkov A.M."/>
            <person name="Nowrousian M."/>
            <person name="Sun S."/>
            <person name="Cuomo C.A."/>
            <person name="Heitman J."/>
        </authorList>
    </citation>
    <scope>NUCLEOTIDE SEQUENCE [LARGE SCALE GENOMIC DNA]</scope>
    <source>
        <strain evidence="11 12">7685027</strain>
    </source>
</reference>
<evidence type="ECO:0000256" key="3">
    <source>
        <dbReference type="ARBA" id="ARBA00007058"/>
    </source>
</evidence>
<dbReference type="InterPro" id="IPR012337">
    <property type="entry name" value="RNaseH-like_sf"/>
</dbReference>
<dbReference type="Proteomes" id="UP001432216">
    <property type="component" value="Chromosome 4"/>
</dbReference>
<feature type="binding site" evidence="8">
    <location>
        <position position="42"/>
    </location>
    <ligand>
        <name>a divalent metal cation</name>
        <dbReference type="ChEBI" id="CHEBI:60240"/>
    </ligand>
</feature>
<feature type="domain" description="RNase H type-2" evidence="10">
    <location>
        <begin position="36"/>
        <end position="268"/>
    </location>
</feature>
<comment type="function">
    <text evidence="9">Endonuclease that specifically degrades the RNA of RNA-DNA hybrids.</text>
</comment>
<dbReference type="InterPro" id="IPR023160">
    <property type="entry name" value="RNase_HII_hlx-loop-hlx_cap_dom"/>
</dbReference>
<evidence type="ECO:0000256" key="7">
    <source>
        <dbReference type="ARBA" id="ARBA00022801"/>
    </source>
</evidence>
<dbReference type="EC" id="3.1.26.4" evidence="9"/>
<dbReference type="GeneID" id="89989306"/>
<proteinExistence type="inferred from homology"/>
<dbReference type="Gene3D" id="3.30.420.10">
    <property type="entry name" value="Ribonuclease H-like superfamily/Ribonuclease H"/>
    <property type="match status" value="1"/>
</dbReference>
<dbReference type="InterPro" id="IPR001352">
    <property type="entry name" value="RNase_HII/HIII"/>
</dbReference>
<comment type="catalytic activity">
    <reaction evidence="1 8 9">
        <text>Endonucleolytic cleavage to 5'-phosphomonoester.</text>
        <dbReference type="EC" id="3.1.26.4"/>
    </reaction>
</comment>
<evidence type="ECO:0000313" key="11">
    <source>
        <dbReference type="EMBL" id="WVO21226.1"/>
    </source>
</evidence>
<evidence type="ECO:0000313" key="12">
    <source>
        <dbReference type="Proteomes" id="UP001432216"/>
    </source>
</evidence>
<dbReference type="CDD" id="cd07181">
    <property type="entry name" value="RNase_HII_eukaryota_like"/>
    <property type="match status" value="1"/>
</dbReference>
<evidence type="ECO:0000259" key="10">
    <source>
        <dbReference type="PROSITE" id="PS51975"/>
    </source>
</evidence>
<keyword evidence="6 8" id="KW-0255">Endonuclease</keyword>
<comment type="cofactor">
    <cofactor evidence="8">
        <name>Mn(2+)</name>
        <dbReference type="ChEBI" id="CHEBI:29035"/>
    </cofactor>
    <cofactor evidence="8">
        <name>Mg(2+)</name>
        <dbReference type="ChEBI" id="CHEBI:18420"/>
    </cofactor>
    <text evidence="8">Manganese or magnesium. Binds 1 divalent metal ion per monomer in the absence of substrate. May bind a second metal ion after substrate binding.</text>
</comment>
<keyword evidence="4 8" id="KW-0540">Nuclease</keyword>
<dbReference type="Pfam" id="PF01351">
    <property type="entry name" value="RNase_HII"/>
    <property type="match status" value="1"/>
</dbReference>